<dbReference type="RefSeq" id="WP_144331081.1">
    <property type="nucleotide sequence ID" value="NZ_VLPL01000001.1"/>
</dbReference>
<protein>
    <submittedName>
        <fullName evidence="1">Uncharacterized protein</fullName>
    </submittedName>
</protein>
<keyword evidence="2" id="KW-1185">Reference proteome</keyword>
<reference evidence="1 2" key="1">
    <citation type="submission" date="2019-07" db="EMBL/GenBank/DDBJ databases">
        <authorList>
            <person name="Huq M.A."/>
        </authorList>
    </citation>
    <scope>NUCLEOTIDE SEQUENCE [LARGE SCALE GENOMIC DNA]</scope>
    <source>
        <strain evidence="1 2">MAH-3</strain>
    </source>
</reference>
<dbReference type="Proteomes" id="UP000316008">
    <property type="component" value="Unassembled WGS sequence"/>
</dbReference>
<evidence type="ECO:0000313" key="1">
    <source>
        <dbReference type="EMBL" id="TSJ47545.1"/>
    </source>
</evidence>
<comment type="caution">
    <text evidence="1">The sequence shown here is derived from an EMBL/GenBank/DDBJ whole genome shotgun (WGS) entry which is preliminary data.</text>
</comment>
<dbReference type="EMBL" id="VLPL01000001">
    <property type="protein sequence ID" value="TSJ47545.1"/>
    <property type="molecule type" value="Genomic_DNA"/>
</dbReference>
<dbReference type="OrthoDB" id="1119986at2"/>
<proteinExistence type="predicted"/>
<gene>
    <name evidence="1" type="ORF">FO442_00005</name>
</gene>
<accession>A0A556N5Y7</accession>
<dbReference type="AlphaFoldDB" id="A0A556N5Y7"/>
<evidence type="ECO:0000313" key="2">
    <source>
        <dbReference type="Proteomes" id="UP000316008"/>
    </source>
</evidence>
<organism evidence="1 2">
    <name type="scientific">Fluviicola chungangensis</name>
    <dbReference type="NCBI Taxonomy" id="2597671"/>
    <lineage>
        <taxon>Bacteria</taxon>
        <taxon>Pseudomonadati</taxon>
        <taxon>Bacteroidota</taxon>
        <taxon>Flavobacteriia</taxon>
        <taxon>Flavobacteriales</taxon>
        <taxon>Crocinitomicaceae</taxon>
        <taxon>Fluviicola</taxon>
    </lineage>
</organism>
<sequence>MKKSTANKLNMYGSVLSVLNDQQTIWQGIPAFVSAKAAFETKLNLLRVRVTEQLGATTGVAIDKRLRITDLRERMLLVQYALFLLGRATNDVLLRERNSLTKTDLDGLRLNQLAARCAELKQDMDTYGTQLSAYGVTTQILDELIPLLETVSEVNNSTRQAIIKRKGITKSIKDLEHELNELLQVELDRLILVFKQSHSAFFEAYNSARITIDYGSKGSRGDEPLAPAG</sequence>
<name>A0A556N5Y7_9FLAO</name>